<evidence type="ECO:0000256" key="4">
    <source>
        <dbReference type="RuleBase" id="RU363099"/>
    </source>
</evidence>
<comment type="subcellular location">
    <subcellularLocation>
        <location evidence="4">Secreted</location>
        <location evidence="4">Extracellular space</location>
        <location evidence="4">Apoplast</location>
    </subcellularLocation>
</comment>
<keyword evidence="4" id="KW-0052">Apoplast</keyword>
<keyword evidence="7" id="KW-1185">Reference proteome</keyword>
<dbReference type="InterPro" id="IPR004265">
    <property type="entry name" value="Dirigent"/>
</dbReference>
<sequence length="271" mass="29001">MESSRRTMIAGMWIVLGLLASTAMAVEAKKGPKYVELFVHESRIPPATLFLVAPVAGALSNRQAGSILVIDNVLRASNASDSEVMGRQLGQVAVGGDNLTFFVSYTFQFNEASGHPGSITVTGILQSGTLVVTGGTGTFAFVRGIAFPQTVADTGATGIYKYNLQLNEKNPSITSTETEQGYRDSSRGSRADENKAEHTNVHERAGECSELYSNLNQTELKMHSLNPIYSAGDREVAGVVHGKWIQKATTEFGAAERLAAFTNIQNKVIPG</sequence>
<dbReference type="Pfam" id="PF03018">
    <property type="entry name" value="Dirigent"/>
    <property type="match status" value="1"/>
</dbReference>
<feature type="region of interest" description="Disordered" evidence="5">
    <location>
        <begin position="171"/>
        <end position="201"/>
    </location>
</feature>
<keyword evidence="3 4" id="KW-0964">Secreted</keyword>
<evidence type="ECO:0000256" key="5">
    <source>
        <dbReference type="SAM" id="MobiDB-lite"/>
    </source>
</evidence>
<evidence type="ECO:0000313" key="7">
    <source>
        <dbReference type="Proteomes" id="UP000077202"/>
    </source>
</evidence>
<comment type="subunit">
    <text evidence="2 4">Homodimer.</text>
</comment>
<evidence type="ECO:0000256" key="2">
    <source>
        <dbReference type="ARBA" id="ARBA00011738"/>
    </source>
</evidence>
<dbReference type="EMBL" id="LVLJ01002473">
    <property type="protein sequence ID" value="OAE24802.1"/>
    <property type="molecule type" value="Genomic_DNA"/>
</dbReference>
<name>A0A176VX00_MARPO</name>
<accession>A0A176VX00</accession>
<evidence type="ECO:0000256" key="1">
    <source>
        <dbReference type="ARBA" id="ARBA00010746"/>
    </source>
</evidence>
<dbReference type="GO" id="GO:0048046">
    <property type="term" value="C:apoplast"/>
    <property type="evidence" value="ECO:0007669"/>
    <property type="project" value="UniProtKB-SubCell"/>
</dbReference>
<comment type="caution">
    <text evidence="6">The sequence shown here is derived from an EMBL/GenBank/DDBJ whole genome shotgun (WGS) entry which is preliminary data.</text>
</comment>
<evidence type="ECO:0000256" key="3">
    <source>
        <dbReference type="ARBA" id="ARBA00022525"/>
    </source>
</evidence>
<reference evidence="6" key="1">
    <citation type="submission" date="2016-03" db="EMBL/GenBank/DDBJ databases">
        <title>Mechanisms controlling the formation of the plant cell surface in tip-growing cells are functionally conserved among land plants.</title>
        <authorList>
            <person name="Honkanen S."/>
            <person name="Jones V.A."/>
            <person name="Morieri G."/>
            <person name="Champion C."/>
            <person name="Hetherington A.J."/>
            <person name="Kelly S."/>
            <person name="Saint-Marcoux D."/>
            <person name="Proust H."/>
            <person name="Prescott H."/>
            <person name="Dolan L."/>
        </authorList>
    </citation>
    <scope>NUCLEOTIDE SEQUENCE [LARGE SCALE GENOMIC DNA]</scope>
    <source>
        <tissue evidence="6">Whole gametophyte</tissue>
    </source>
</reference>
<proteinExistence type="inferred from homology"/>
<gene>
    <name evidence="6" type="ORF">AXG93_1988s1060</name>
</gene>
<dbReference type="GO" id="GO:0009699">
    <property type="term" value="P:phenylpropanoid biosynthetic process"/>
    <property type="evidence" value="ECO:0007669"/>
    <property type="project" value="UniProtKB-ARBA"/>
</dbReference>
<keyword evidence="4" id="KW-0732">Signal</keyword>
<comment type="function">
    <text evidence="4">Dirigent proteins impart stereoselectivity on the phenoxy radical-coupling reaction, yielding optically active lignans from two molecules of coniferyl alcohol in the biosynthesis of lignans, flavonolignans, and alkaloids and thus plays a central role in plant secondary metabolism.</text>
</comment>
<organism evidence="6 7">
    <name type="scientific">Marchantia polymorpha subsp. ruderalis</name>
    <dbReference type="NCBI Taxonomy" id="1480154"/>
    <lineage>
        <taxon>Eukaryota</taxon>
        <taxon>Viridiplantae</taxon>
        <taxon>Streptophyta</taxon>
        <taxon>Embryophyta</taxon>
        <taxon>Marchantiophyta</taxon>
        <taxon>Marchantiopsida</taxon>
        <taxon>Marchantiidae</taxon>
        <taxon>Marchantiales</taxon>
        <taxon>Marchantiaceae</taxon>
        <taxon>Marchantia</taxon>
    </lineage>
</organism>
<feature type="compositionally biased region" description="Basic and acidic residues" evidence="5">
    <location>
        <begin position="180"/>
        <end position="201"/>
    </location>
</feature>
<protein>
    <recommendedName>
        <fullName evidence="4">Dirigent protein</fullName>
    </recommendedName>
</protein>
<dbReference type="PANTHER" id="PTHR21495">
    <property type="entry name" value="NUCLEOPORIN-RELATED"/>
    <property type="match status" value="1"/>
</dbReference>
<dbReference type="AlphaFoldDB" id="A0A176VX00"/>
<evidence type="ECO:0000313" key="6">
    <source>
        <dbReference type="EMBL" id="OAE24802.1"/>
    </source>
</evidence>
<dbReference type="InterPro" id="IPR044859">
    <property type="entry name" value="Allene_oxi_cyc_Dirigent"/>
</dbReference>
<feature type="chain" id="PRO_5008191857" description="Dirigent protein" evidence="4">
    <location>
        <begin position="29"/>
        <end position="271"/>
    </location>
</feature>
<dbReference type="Proteomes" id="UP000077202">
    <property type="component" value="Unassembled WGS sequence"/>
</dbReference>
<feature type="signal peptide" evidence="4">
    <location>
        <begin position="1"/>
        <end position="28"/>
    </location>
</feature>
<dbReference type="Gene3D" id="2.40.480.10">
    <property type="entry name" value="Allene oxide cyclase-like"/>
    <property type="match status" value="1"/>
</dbReference>
<comment type="similarity">
    <text evidence="1 4">Belongs to the plant dirigent protein family.</text>
</comment>